<protein>
    <submittedName>
        <fullName evidence="2">Uncharacterized protein LOC111089189</fullName>
    </submittedName>
</protein>
<keyword evidence="1" id="KW-1185">Reference proteome</keyword>
<dbReference type="GeneID" id="111089189"/>
<dbReference type="Gene3D" id="3.40.50.2300">
    <property type="match status" value="2"/>
</dbReference>
<dbReference type="RefSeq" id="XP_022256928.1">
    <property type="nucleotide sequence ID" value="XM_022401220.1"/>
</dbReference>
<evidence type="ECO:0000313" key="1">
    <source>
        <dbReference type="Proteomes" id="UP000694941"/>
    </source>
</evidence>
<sequence length="160" mass="17856">MYRLEMQLHCYSIIVMVAATGFIAERNHTVSSMLLQVLTAAAMHVNARQDILPRYKLEVRSFIPVDLIVVENTVEQAIQDGVHAVLSFTSCVVAIQLRFFMLKTGLPHFVINHGLCQLPSGGNIFIDRTRDYDVTDAIADVISSTKSRDVILLHDEINGS</sequence>
<gene>
    <name evidence="2" type="primary">LOC111089189</name>
</gene>
<dbReference type="Proteomes" id="UP000694941">
    <property type="component" value="Unplaced"/>
</dbReference>
<evidence type="ECO:0000313" key="2">
    <source>
        <dbReference type="RefSeq" id="XP_022256928.1"/>
    </source>
</evidence>
<accession>A0ABM1TM22</accession>
<proteinExistence type="predicted"/>
<reference evidence="2" key="1">
    <citation type="submission" date="2025-08" db="UniProtKB">
        <authorList>
            <consortium name="RefSeq"/>
        </authorList>
    </citation>
    <scope>IDENTIFICATION</scope>
    <source>
        <tissue evidence="2">Muscle</tissue>
    </source>
</reference>
<name>A0ABM1TM22_LIMPO</name>
<organism evidence="1 2">
    <name type="scientific">Limulus polyphemus</name>
    <name type="common">Atlantic horseshoe crab</name>
    <dbReference type="NCBI Taxonomy" id="6850"/>
    <lineage>
        <taxon>Eukaryota</taxon>
        <taxon>Metazoa</taxon>
        <taxon>Ecdysozoa</taxon>
        <taxon>Arthropoda</taxon>
        <taxon>Chelicerata</taxon>
        <taxon>Merostomata</taxon>
        <taxon>Xiphosura</taxon>
        <taxon>Limulidae</taxon>
        <taxon>Limulus</taxon>
    </lineage>
</organism>